<gene>
    <name evidence="2" type="ORF">Metus_0040</name>
</gene>
<dbReference type="CDD" id="cd00885">
    <property type="entry name" value="cinA"/>
    <property type="match status" value="1"/>
</dbReference>
<accession>A0A444L8W2</accession>
<dbReference type="SMART" id="SM00852">
    <property type="entry name" value="MoCF_biosynth"/>
    <property type="match status" value="1"/>
</dbReference>
<protein>
    <submittedName>
        <fullName evidence="2">ADP-ribose pyrophosphatase of COG1058 family</fullName>
    </submittedName>
</protein>
<evidence type="ECO:0000259" key="1">
    <source>
        <dbReference type="SMART" id="SM00852"/>
    </source>
</evidence>
<dbReference type="InterPro" id="IPR001453">
    <property type="entry name" value="MoaB/Mog_dom"/>
</dbReference>
<dbReference type="Pfam" id="PF00994">
    <property type="entry name" value="MoCF_biosynth"/>
    <property type="match status" value="1"/>
</dbReference>
<dbReference type="AlphaFoldDB" id="A0A444L8W2"/>
<evidence type="ECO:0000313" key="2">
    <source>
        <dbReference type="EMBL" id="RWX74015.1"/>
    </source>
</evidence>
<feature type="domain" description="MoaB/Mog" evidence="1">
    <location>
        <begin position="22"/>
        <end position="190"/>
    </location>
</feature>
<evidence type="ECO:0000313" key="3">
    <source>
        <dbReference type="Proteomes" id="UP000288215"/>
    </source>
</evidence>
<dbReference type="EMBL" id="RXGA01000001">
    <property type="protein sequence ID" value="RWX74015.1"/>
    <property type="molecule type" value="Genomic_DNA"/>
</dbReference>
<dbReference type="PANTHER" id="PTHR13939:SF0">
    <property type="entry name" value="NMN AMIDOHYDROLASE-LIKE PROTEIN YFAY"/>
    <property type="match status" value="1"/>
</dbReference>
<dbReference type="Proteomes" id="UP000288215">
    <property type="component" value="Unassembled WGS sequence"/>
</dbReference>
<name>A0A444L8W2_METS7</name>
<sequence>MVGNQEVTPESGPGKGRRLEIEIISSGRELLIGKTVNTNAAWMASRLTWIGASVTRIVVVGDSVQEISGAIIETLARRPAALIITGGLGPTYDDMTVEALASALRVPNALNEEALRMVSEKYSAMGLPMAPQRIKMAYLPIGAEPIRNDVGTAPGVSAELMGTRIFCLPGVPREMKAMFESSVLPALSKRSGAVYGERTLLLERVPESTLASVIDEVRRLHPNVYFKSHPKGSEALPLIEMHLSAYAPDADSLSKALDSAEGELISAARQIGALVRRGCA</sequence>
<comment type="caution">
    <text evidence="2">The sequence shown here is derived from an EMBL/GenBank/DDBJ whole genome shotgun (WGS) entry which is preliminary data.</text>
</comment>
<dbReference type="PANTHER" id="PTHR13939">
    <property type="entry name" value="NICOTINAMIDE-NUCLEOTIDE AMIDOHYDROLASE PNCC"/>
    <property type="match status" value="1"/>
</dbReference>
<proteinExistence type="predicted"/>
<reference evidence="2 3" key="1">
    <citation type="submission" date="2018-12" db="EMBL/GenBank/DDBJ databases">
        <title>The complete genome of the methanogenic archaea of the candidate phylum Verstraetearchaeota, obtained from the metagenome of underground thermal water.</title>
        <authorList>
            <person name="Kadnikov V.V."/>
            <person name="Mardanov A.V."/>
            <person name="Beletsky A.V."/>
            <person name="Karnachuk O.V."/>
            <person name="Ravin N.V."/>
        </authorList>
    </citation>
    <scope>NUCLEOTIDE SEQUENCE [LARGE SCALE GENOMIC DNA]</scope>
    <source>
        <strain evidence="2">Ch88</strain>
    </source>
</reference>
<dbReference type="InterPro" id="IPR050101">
    <property type="entry name" value="CinA"/>
</dbReference>
<dbReference type="Gene3D" id="3.40.980.10">
    <property type="entry name" value="MoaB/Mog-like domain"/>
    <property type="match status" value="1"/>
</dbReference>
<dbReference type="InterPro" id="IPR036425">
    <property type="entry name" value="MoaB/Mog-like_dom_sf"/>
</dbReference>
<organism evidence="2 3">
    <name type="scientific">Methanosuratincola subterraneus</name>
    <dbReference type="NCBI Taxonomy" id="2593994"/>
    <lineage>
        <taxon>Archaea</taxon>
        <taxon>Thermoproteota</taxon>
        <taxon>Methanosuratincolia</taxon>
        <taxon>Candidatus Methanomethylicales</taxon>
        <taxon>Candidatus Methanomethylicaceae</taxon>
        <taxon>Candidatus Methanosuratincola (ex Vanwonterghem et al. 2016)</taxon>
    </lineage>
</organism>
<dbReference type="SUPFAM" id="SSF53218">
    <property type="entry name" value="Molybdenum cofactor biosynthesis proteins"/>
    <property type="match status" value="1"/>
</dbReference>